<proteinExistence type="predicted"/>
<evidence type="ECO:0000313" key="2">
    <source>
        <dbReference type="EMBL" id="KAG5674746.1"/>
    </source>
</evidence>
<sequence>MCTTYESVLKDFQNNINNFVNSIESLSVSTQNLAKIMNHVDPNHSTISKSYLALLDWSQNLFILAERFEADFKSQLSTCIDQEIAQPEHCKIRITMGNIYEKILFFLNHMTHSFIDYSRSESPMSASNFDCHSLASGPPNSIALQRLRMLQQQQQAMSNRRWSEAACTTENNEANVDANRRWSMPTNVSKTRLNNKSLAGLVTQQQQQQQQTQFHQSTNSNDTNDGANNEWIAIQLLSFRPSLPSRSPSQMQHCSQMTQPFQYLAPRNTQQQSQQPTRQQRQTQELILPRNDSLFTMGRCQQIAENIRGETDEYQ</sequence>
<dbReference type="AlphaFoldDB" id="A0A9J6BYC0"/>
<accession>A0A9J6BYC0</accession>
<feature type="region of interest" description="Disordered" evidence="1">
    <location>
        <begin position="201"/>
        <end position="227"/>
    </location>
</feature>
<dbReference type="OrthoDB" id="10457602at2759"/>
<gene>
    <name evidence="2" type="ORF">PVAND_004697</name>
</gene>
<evidence type="ECO:0000256" key="1">
    <source>
        <dbReference type="SAM" id="MobiDB-lite"/>
    </source>
</evidence>
<reference evidence="2" key="1">
    <citation type="submission" date="2021-03" db="EMBL/GenBank/DDBJ databases">
        <title>Chromosome level genome of the anhydrobiotic midge Polypedilum vanderplanki.</title>
        <authorList>
            <person name="Yoshida Y."/>
            <person name="Kikawada T."/>
            <person name="Gusev O."/>
        </authorList>
    </citation>
    <scope>NUCLEOTIDE SEQUENCE</scope>
    <source>
        <strain evidence="2">NIAS01</strain>
        <tissue evidence="2">Whole body or cell culture</tissue>
    </source>
</reference>
<protein>
    <submittedName>
        <fullName evidence="2">Uncharacterized protein</fullName>
    </submittedName>
</protein>
<feature type="compositionally biased region" description="Low complexity" evidence="1">
    <location>
        <begin position="203"/>
        <end position="213"/>
    </location>
</feature>
<evidence type="ECO:0000313" key="3">
    <source>
        <dbReference type="Proteomes" id="UP001107558"/>
    </source>
</evidence>
<keyword evidence="3" id="KW-1185">Reference proteome</keyword>
<feature type="compositionally biased region" description="Polar residues" evidence="1">
    <location>
        <begin position="214"/>
        <end position="227"/>
    </location>
</feature>
<organism evidence="2 3">
    <name type="scientific">Polypedilum vanderplanki</name>
    <name type="common">Sleeping chironomid midge</name>
    <dbReference type="NCBI Taxonomy" id="319348"/>
    <lineage>
        <taxon>Eukaryota</taxon>
        <taxon>Metazoa</taxon>
        <taxon>Ecdysozoa</taxon>
        <taxon>Arthropoda</taxon>
        <taxon>Hexapoda</taxon>
        <taxon>Insecta</taxon>
        <taxon>Pterygota</taxon>
        <taxon>Neoptera</taxon>
        <taxon>Endopterygota</taxon>
        <taxon>Diptera</taxon>
        <taxon>Nematocera</taxon>
        <taxon>Chironomoidea</taxon>
        <taxon>Chironomidae</taxon>
        <taxon>Chironominae</taxon>
        <taxon>Polypedilum</taxon>
        <taxon>Polypedilum</taxon>
    </lineage>
</organism>
<dbReference type="EMBL" id="JADBJN010000002">
    <property type="protein sequence ID" value="KAG5674746.1"/>
    <property type="molecule type" value="Genomic_DNA"/>
</dbReference>
<dbReference type="Proteomes" id="UP001107558">
    <property type="component" value="Chromosome 2"/>
</dbReference>
<comment type="caution">
    <text evidence="2">The sequence shown here is derived from an EMBL/GenBank/DDBJ whole genome shotgun (WGS) entry which is preliminary data.</text>
</comment>
<name>A0A9J6BYC0_POLVA</name>